<keyword evidence="2 4" id="KW-0418">Kinase</keyword>
<organism evidence="4 5">
    <name type="scientific">Candidatus Desulfovibrio kirbyi</name>
    <dbReference type="NCBI Taxonomy" id="2696086"/>
    <lineage>
        <taxon>Bacteria</taxon>
        <taxon>Pseudomonadati</taxon>
        <taxon>Thermodesulfobacteriota</taxon>
        <taxon>Desulfovibrionia</taxon>
        <taxon>Desulfovibrionales</taxon>
        <taxon>Desulfovibrionaceae</taxon>
        <taxon>Desulfovibrio</taxon>
    </lineage>
</organism>
<keyword evidence="1" id="KW-0808">Transferase</keyword>
<protein>
    <submittedName>
        <fullName evidence="4">PfkB family kinase</fullName>
    </submittedName>
</protein>
<accession>A0A6L2R6K2</accession>
<feature type="domain" description="Carbohydrate kinase PfkB" evidence="3">
    <location>
        <begin position="39"/>
        <end position="292"/>
    </location>
</feature>
<evidence type="ECO:0000313" key="4">
    <source>
        <dbReference type="EMBL" id="GFH63153.1"/>
    </source>
</evidence>
<dbReference type="PANTHER" id="PTHR10584:SF166">
    <property type="entry name" value="RIBOKINASE"/>
    <property type="match status" value="1"/>
</dbReference>
<dbReference type="GO" id="GO:0016301">
    <property type="term" value="F:kinase activity"/>
    <property type="evidence" value="ECO:0007669"/>
    <property type="project" value="UniProtKB-KW"/>
</dbReference>
<comment type="caution">
    <text evidence="4">The sequence shown here is derived from an EMBL/GenBank/DDBJ whole genome shotgun (WGS) entry which is preliminary data.</text>
</comment>
<reference evidence="4 5" key="1">
    <citation type="journal article" date="2020" name="ISME J.">
        <title>Parallel Reductive Genome Evolution in Desulfovibrio Ectosymbionts Independently Acquired by Trichonympha Protists in the Termite Gut.</title>
        <authorList>
            <person name="Takeuchi M."/>
            <person name="Kuwahara H."/>
            <person name="Murakami T."/>
            <person name="Takahashi K."/>
            <person name="Kajitani R."/>
            <person name="Toyoda A."/>
            <person name="Itoh T."/>
            <person name="Ohkuma M."/>
            <person name="Hongoh Y."/>
        </authorList>
    </citation>
    <scope>NUCLEOTIDE SEQUENCE [LARGE SCALE GENOMIC DNA]</scope>
    <source>
        <strain evidence="4">ZnDsv-02</strain>
    </source>
</reference>
<dbReference type="PROSITE" id="PS00584">
    <property type="entry name" value="PFKB_KINASES_2"/>
    <property type="match status" value="1"/>
</dbReference>
<evidence type="ECO:0000259" key="3">
    <source>
        <dbReference type="Pfam" id="PF00294"/>
    </source>
</evidence>
<gene>
    <name evidence="4" type="ORF">ZNDK_0924</name>
</gene>
<dbReference type="InterPro" id="IPR029056">
    <property type="entry name" value="Ribokinase-like"/>
</dbReference>
<dbReference type="Pfam" id="PF00294">
    <property type="entry name" value="PfkB"/>
    <property type="match status" value="1"/>
</dbReference>
<evidence type="ECO:0000256" key="1">
    <source>
        <dbReference type="ARBA" id="ARBA00022679"/>
    </source>
</evidence>
<dbReference type="CDD" id="cd01942">
    <property type="entry name" value="ribokinase_group_A"/>
    <property type="match status" value="1"/>
</dbReference>
<dbReference type="InterPro" id="IPR002173">
    <property type="entry name" value="Carboh/pur_kinase_PfkB_CS"/>
</dbReference>
<dbReference type="Proteomes" id="UP000505077">
    <property type="component" value="Unassembled WGS sequence"/>
</dbReference>
<dbReference type="AlphaFoldDB" id="A0A6L2R6K2"/>
<dbReference type="EMBL" id="BLLL01000010">
    <property type="protein sequence ID" value="GFH63153.1"/>
    <property type="molecule type" value="Genomic_DNA"/>
</dbReference>
<proteinExistence type="predicted"/>
<name>A0A6L2R6K2_9BACT</name>
<evidence type="ECO:0000313" key="5">
    <source>
        <dbReference type="Proteomes" id="UP000505077"/>
    </source>
</evidence>
<sequence>MSIYISGSLAFDRIMTFPGNFQDHILKDKLRMINMSFMVDSMNERRGGCAGNIAYSLALLDEKPVIVSAAGRDFDPYAAGLQALGLPLDGIRRDSGEFTANCYITTDLNGNQITGFYPGAMSLPSTYSFANLNADTDTAIVSPGNMDDMRRLPALYREKGVPYIYDPGQQIPVLPAGDLLAGIEGSLACITNDYELSMICKATRKTENELLGRTLWLVTTLGAEGALVRGADGTELRIPPVTPSKVVDPTGAGDAHRAGLLKGLARGLSMPAAARLGSVSASFALEHMGTQEHKFTKTIFKKRYGAAFGDMPKF</sequence>
<evidence type="ECO:0000256" key="2">
    <source>
        <dbReference type="ARBA" id="ARBA00022777"/>
    </source>
</evidence>
<dbReference type="SUPFAM" id="SSF53613">
    <property type="entry name" value="Ribokinase-like"/>
    <property type="match status" value="1"/>
</dbReference>
<dbReference type="Gene3D" id="3.40.1190.20">
    <property type="match status" value="1"/>
</dbReference>
<dbReference type="InterPro" id="IPR011611">
    <property type="entry name" value="PfkB_dom"/>
</dbReference>
<dbReference type="PANTHER" id="PTHR10584">
    <property type="entry name" value="SUGAR KINASE"/>
    <property type="match status" value="1"/>
</dbReference>